<name>A0ABD5Z8T2_9EURY</name>
<reference evidence="2 3" key="1">
    <citation type="journal article" date="2019" name="Int. J. Syst. Evol. Microbiol.">
        <title>The Global Catalogue of Microorganisms (GCM) 10K type strain sequencing project: providing services to taxonomists for standard genome sequencing and annotation.</title>
        <authorList>
            <consortium name="The Broad Institute Genomics Platform"/>
            <consortium name="The Broad Institute Genome Sequencing Center for Infectious Disease"/>
            <person name="Wu L."/>
            <person name="Ma J."/>
        </authorList>
    </citation>
    <scope>NUCLEOTIDE SEQUENCE [LARGE SCALE GENOMIC DNA]</scope>
    <source>
        <strain evidence="2 3">XZGYJ-43</strain>
    </source>
</reference>
<organism evidence="2 3">
    <name type="scientific">Halospeciosus flavus</name>
    <dbReference type="NCBI Taxonomy" id="3032283"/>
    <lineage>
        <taxon>Archaea</taxon>
        <taxon>Methanobacteriati</taxon>
        <taxon>Methanobacteriota</taxon>
        <taxon>Stenosarchaea group</taxon>
        <taxon>Halobacteria</taxon>
        <taxon>Halobacteriales</taxon>
        <taxon>Halobacteriaceae</taxon>
        <taxon>Halospeciosus</taxon>
    </lineage>
</organism>
<gene>
    <name evidence="2" type="ORF">ACFQJ9_19505</name>
</gene>
<dbReference type="Pfam" id="PF25934">
    <property type="entry name" value="DUF7979"/>
    <property type="match status" value="1"/>
</dbReference>
<evidence type="ECO:0000313" key="3">
    <source>
        <dbReference type="Proteomes" id="UP001596447"/>
    </source>
</evidence>
<dbReference type="RefSeq" id="WP_279528310.1">
    <property type="nucleotide sequence ID" value="NZ_CP122312.1"/>
</dbReference>
<dbReference type="AlphaFoldDB" id="A0ABD5Z8T2"/>
<evidence type="ECO:0000259" key="1">
    <source>
        <dbReference type="Pfam" id="PF25934"/>
    </source>
</evidence>
<proteinExistence type="predicted"/>
<protein>
    <recommendedName>
        <fullName evidence="1">DUF7979 domain-containing protein</fullName>
    </recommendedName>
</protein>
<comment type="caution">
    <text evidence="2">The sequence shown here is derived from an EMBL/GenBank/DDBJ whole genome shotgun (WGS) entry which is preliminary data.</text>
</comment>
<keyword evidence="3" id="KW-1185">Reference proteome</keyword>
<evidence type="ECO:0000313" key="2">
    <source>
        <dbReference type="EMBL" id="MFC7201566.1"/>
    </source>
</evidence>
<feature type="domain" description="DUF7979" evidence="1">
    <location>
        <begin position="3"/>
        <end position="65"/>
    </location>
</feature>
<dbReference type="Proteomes" id="UP001596447">
    <property type="component" value="Unassembled WGS sequence"/>
</dbReference>
<accession>A0ABD5Z8T2</accession>
<sequence>MSELTVEPAAQVPADARVHHVDELDEAAQTRLHAILHGEVDAVDAEVATLDEGDVVKFTDYYEVRQRC</sequence>
<dbReference type="InterPro" id="IPR058285">
    <property type="entry name" value="DUF7979"/>
</dbReference>
<dbReference type="EMBL" id="JBHTAR010000011">
    <property type="protein sequence ID" value="MFC7201566.1"/>
    <property type="molecule type" value="Genomic_DNA"/>
</dbReference>